<evidence type="ECO:0000256" key="3">
    <source>
        <dbReference type="SAM" id="SignalP"/>
    </source>
</evidence>
<keyword evidence="2" id="KW-0812">Transmembrane</keyword>
<dbReference type="InParanoid" id="A0A5C3P2U5"/>
<feature type="transmembrane region" description="Helical" evidence="2">
    <location>
        <begin position="729"/>
        <end position="754"/>
    </location>
</feature>
<protein>
    <recommendedName>
        <fullName evidence="8">DUF1793-domain-containing protein</fullName>
    </recommendedName>
</protein>
<dbReference type="GO" id="GO:0003824">
    <property type="term" value="F:catalytic activity"/>
    <property type="evidence" value="ECO:0007669"/>
    <property type="project" value="UniProtKB-ARBA"/>
</dbReference>
<dbReference type="PANTHER" id="PTHR31987">
    <property type="entry name" value="GLUTAMINASE A-RELATED"/>
    <property type="match status" value="1"/>
</dbReference>
<feature type="compositionally biased region" description="Polar residues" evidence="1">
    <location>
        <begin position="435"/>
        <end position="453"/>
    </location>
</feature>
<feature type="region of interest" description="Disordered" evidence="1">
    <location>
        <begin position="763"/>
        <end position="851"/>
    </location>
</feature>
<dbReference type="Pfam" id="PF16335">
    <property type="entry name" value="GtaA_6_Hairpin"/>
    <property type="match status" value="1"/>
</dbReference>
<dbReference type="InterPro" id="IPR032514">
    <property type="entry name" value="GtaA_central"/>
</dbReference>
<keyword evidence="2" id="KW-0472">Membrane</keyword>
<name>A0A5C3P2U5_9APHY</name>
<dbReference type="PANTHER" id="PTHR31987:SF1">
    <property type="entry name" value="GLUTAMINASE A"/>
    <property type="match status" value="1"/>
</dbReference>
<dbReference type="SUPFAM" id="SSF48208">
    <property type="entry name" value="Six-hairpin glycosidases"/>
    <property type="match status" value="1"/>
</dbReference>
<feature type="domain" description="Glutaminase A central" evidence="4">
    <location>
        <begin position="342"/>
        <end position="696"/>
    </location>
</feature>
<organism evidence="6 7">
    <name type="scientific">Polyporus arcularius HHB13444</name>
    <dbReference type="NCBI Taxonomy" id="1314778"/>
    <lineage>
        <taxon>Eukaryota</taxon>
        <taxon>Fungi</taxon>
        <taxon>Dikarya</taxon>
        <taxon>Basidiomycota</taxon>
        <taxon>Agaricomycotina</taxon>
        <taxon>Agaricomycetes</taxon>
        <taxon>Polyporales</taxon>
        <taxon>Polyporaceae</taxon>
        <taxon>Polyporus</taxon>
    </lineage>
</organism>
<evidence type="ECO:0000256" key="2">
    <source>
        <dbReference type="SAM" id="Phobius"/>
    </source>
</evidence>
<feature type="signal peptide" evidence="3">
    <location>
        <begin position="1"/>
        <end position="19"/>
    </location>
</feature>
<dbReference type="EMBL" id="ML211351">
    <property type="protein sequence ID" value="TFK83964.1"/>
    <property type="molecule type" value="Genomic_DNA"/>
</dbReference>
<dbReference type="Proteomes" id="UP000308197">
    <property type="component" value="Unassembled WGS sequence"/>
</dbReference>
<gene>
    <name evidence="6" type="ORF">K466DRAFT_602412</name>
</gene>
<proteinExistence type="predicted"/>
<evidence type="ECO:0000256" key="1">
    <source>
        <dbReference type="SAM" id="MobiDB-lite"/>
    </source>
</evidence>
<feature type="chain" id="PRO_5022658517" description="DUF1793-domain-containing protein" evidence="3">
    <location>
        <begin position="20"/>
        <end position="883"/>
    </location>
</feature>
<dbReference type="AlphaFoldDB" id="A0A5C3P2U5"/>
<evidence type="ECO:0000259" key="4">
    <source>
        <dbReference type="Pfam" id="PF16335"/>
    </source>
</evidence>
<evidence type="ECO:0000313" key="7">
    <source>
        <dbReference type="Proteomes" id="UP000308197"/>
    </source>
</evidence>
<dbReference type="Gene3D" id="1.20.5.510">
    <property type="entry name" value="Single helix bin"/>
    <property type="match status" value="1"/>
</dbReference>
<dbReference type="InterPro" id="IPR052743">
    <property type="entry name" value="Glutaminase_GtaA"/>
</dbReference>
<dbReference type="GO" id="GO:0005975">
    <property type="term" value="P:carbohydrate metabolic process"/>
    <property type="evidence" value="ECO:0007669"/>
    <property type="project" value="InterPro"/>
</dbReference>
<accession>A0A5C3P2U5</accession>
<dbReference type="InterPro" id="IPR012341">
    <property type="entry name" value="6hp_glycosidase-like_sf"/>
</dbReference>
<feature type="region of interest" description="Disordered" evidence="1">
    <location>
        <begin position="425"/>
        <end position="453"/>
    </location>
</feature>
<reference evidence="6 7" key="1">
    <citation type="journal article" date="2019" name="Nat. Ecol. Evol.">
        <title>Megaphylogeny resolves global patterns of mushroom evolution.</title>
        <authorList>
            <person name="Varga T."/>
            <person name="Krizsan K."/>
            <person name="Foldi C."/>
            <person name="Dima B."/>
            <person name="Sanchez-Garcia M."/>
            <person name="Sanchez-Ramirez S."/>
            <person name="Szollosi G.J."/>
            <person name="Szarkandi J.G."/>
            <person name="Papp V."/>
            <person name="Albert L."/>
            <person name="Andreopoulos W."/>
            <person name="Angelini C."/>
            <person name="Antonin V."/>
            <person name="Barry K.W."/>
            <person name="Bougher N.L."/>
            <person name="Buchanan P."/>
            <person name="Buyck B."/>
            <person name="Bense V."/>
            <person name="Catcheside P."/>
            <person name="Chovatia M."/>
            <person name="Cooper J."/>
            <person name="Damon W."/>
            <person name="Desjardin D."/>
            <person name="Finy P."/>
            <person name="Geml J."/>
            <person name="Haridas S."/>
            <person name="Hughes K."/>
            <person name="Justo A."/>
            <person name="Karasinski D."/>
            <person name="Kautmanova I."/>
            <person name="Kiss B."/>
            <person name="Kocsube S."/>
            <person name="Kotiranta H."/>
            <person name="LaButti K.M."/>
            <person name="Lechner B.E."/>
            <person name="Liimatainen K."/>
            <person name="Lipzen A."/>
            <person name="Lukacs Z."/>
            <person name="Mihaltcheva S."/>
            <person name="Morgado L.N."/>
            <person name="Niskanen T."/>
            <person name="Noordeloos M.E."/>
            <person name="Ohm R.A."/>
            <person name="Ortiz-Santana B."/>
            <person name="Ovrebo C."/>
            <person name="Racz N."/>
            <person name="Riley R."/>
            <person name="Savchenko A."/>
            <person name="Shiryaev A."/>
            <person name="Soop K."/>
            <person name="Spirin V."/>
            <person name="Szebenyi C."/>
            <person name="Tomsovsky M."/>
            <person name="Tulloss R.E."/>
            <person name="Uehling J."/>
            <person name="Grigoriev I.V."/>
            <person name="Vagvolgyi C."/>
            <person name="Papp T."/>
            <person name="Martin F.M."/>
            <person name="Miettinen O."/>
            <person name="Hibbett D.S."/>
            <person name="Nagy L.G."/>
        </authorList>
    </citation>
    <scope>NUCLEOTIDE SEQUENCE [LARGE SCALE GENOMIC DNA]</scope>
    <source>
        <strain evidence="6 7">HHB13444</strain>
    </source>
</reference>
<evidence type="ECO:0000259" key="5">
    <source>
        <dbReference type="Pfam" id="PF17168"/>
    </source>
</evidence>
<keyword evidence="2" id="KW-1133">Transmembrane helix</keyword>
<dbReference type="Gene3D" id="1.50.10.10">
    <property type="match status" value="1"/>
</dbReference>
<keyword evidence="7" id="KW-1185">Reference proteome</keyword>
<dbReference type="STRING" id="1314778.A0A5C3P2U5"/>
<dbReference type="Pfam" id="PF17168">
    <property type="entry name" value="DUF5127"/>
    <property type="match status" value="1"/>
</dbReference>
<keyword evidence="3" id="KW-0732">Signal</keyword>
<feature type="domain" description="Glutaminase A N-terminal" evidence="5">
    <location>
        <begin position="100"/>
        <end position="337"/>
    </location>
</feature>
<dbReference type="InterPro" id="IPR008928">
    <property type="entry name" value="6-hairpin_glycosidase_sf"/>
</dbReference>
<feature type="compositionally biased region" description="Polar residues" evidence="1">
    <location>
        <begin position="822"/>
        <end position="835"/>
    </location>
</feature>
<sequence>MVPSWLYLTLLAFPVAICAQTSFFPAAIPLVIRSPHFSTWYNCPAGSGPVSNSEFAFWNGAFTAWEGLIRVDGLVYSFMGGYNGAQNTTATATGFQITPTRSIFTLQAGPMNVTLTFLTPIEPSDWVNQSIPFSYMSVAVQSTDGAAHGVQLYTETESELVTGIRPQGDQGGGLVRWQSSRTATTIYHETEPEHLQPYAEVAQQAEDGKLYLATTFRPGLTWEIGQDIYRTQFTNFGNLSNTEDTTTFGPLGKPWNVFSFAIDLGSIEFTTSPETWAIGYVRDPVIQYITSSGATEGRRPYWTTRYPDINALIDAFLADYPAAHARAVAFDKKLMADAGKISPQYVDLVSLVARQVMAAIDITVLSGSSSTPGAADVKAFMKDIGNSQRVNPVERMFAAFPAYLYLNASLGGALLTPLLESQDAQSDPPYAAQDVGSSYPNATATHQPHPQGVEQSGNMLIMMYAHARFSGDGTLLSKHYDTAKRWADYLVANTLTPSNQDTADGENNANLTNLAIKGIIGVKAMAEISDAVQQGSDAQYYKAQANALTSSWLALAQSSDQQHLLGQYADESSWAMMYNIYADLLLGTNLISQEVLAKQTQYYKTLLQTEASPLGLPIDYVNALSNTASTAWTLLTSATVTDDGVRDQFIQYAWDRASSNKTSGQFPDVYNAATGDRPGSGGGSAGPALGAMFAHLALSIPNSTIVVPDGLASGSPASPGSKESDKSPVGAIVGGVIGGVALLALSAGAAMFFVRRSRARAQRASAQQHEKDGEPTEYVRPFPYYGEQQNDRPDPASHGPHLLGPSSSKARERERVRLAQNRDPTSQSEGTSQAAEESCPSEAGTSSLPNVFLLGLRSEVEHLRRLMQRMREERLQPPPEYSD</sequence>
<evidence type="ECO:0000313" key="6">
    <source>
        <dbReference type="EMBL" id="TFK83964.1"/>
    </source>
</evidence>
<evidence type="ECO:0008006" key="8">
    <source>
        <dbReference type="Google" id="ProtNLM"/>
    </source>
</evidence>
<dbReference type="InterPro" id="IPR033433">
    <property type="entry name" value="GtaA_N"/>
</dbReference>